<evidence type="ECO:0000313" key="3">
    <source>
        <dbReference type="Proteomes" id="UP000218231"/>
    </source>
</evidence>
<feature type="compositionally biased region" description="Polar residues" evidence="1">
    <location>
        <begin position="32"/>
        <end position="46"/>
    </location>
</feature>
<feature type="region of interest" description="Disordered" evidence="1">
    <location>
        <begin position="32"/>
        <end position="51"/>
    </location>
</feature>
<protein>
    <submittedName>
        <fullName evidence="2">Uncharacterized protein</fullName>
    </submittedName>
</protein>
<proteinExistence type="predicted"/>
<accession>A0A2A2LLG3</accession>
<dbReference type="Proteomes" id="UP000218231">
    <property type="component" value="Unassembled WGS sequence"/>
</dbReference>
<keyword evidence="3" id="KW-1185">Reference proteome</keyword>
<gene>
    <name evidence="2" type="ORF">WR25_03380</name>
</gene>
<evidence type="ECO:0000256" key="1">
    <source>
        <dbReference type="SAM" id="MobiDB-lite"/>
    </source>
</evidence>
<evidence type="ECO:0000313" key="2">
    <source>
        <dbReference type="EMBL" id="PAV86925.1"/>
    </source>
</evidence>
<sequence>MDKINFSQKWWETAIDKIAKESSLREEWILSTQRPSNESTSSQQLYSPPAAALHNSLPPSLSPIFPYFPDLWLSAHRNQCNQIMPLHTFIQSQNNQIIREVSFSLSVLSMRLGYSETEQNE</sequence>
<name>A0A2A2LLG3_9BILA</name>
<dbReference type="AlphaFoldDB" id="A0A2A2LLG3"/>
<reference evidence="2 3" key="1">
    <citation type="journal article" date="2017" name="Curr. Biol.">
        <title>Genome architecture and evolution of a unichromosomal asexual nematode.</title>
        <authorList>
            <person name="Fradin H."/>
            <person name="Zegar C."/>
            <person name="Gutwein M."/>
            <person name="Lucas J."/>
            <person name="Kovtun M."/>
            <person name="Corcoran D."/>
            <person name="Baugh L.R."/>
            <person name="Kiontke K."/>
            <person name="Gunsalus K."/>
            <person name="Fitch D.H."/>
            <person name="Piano F."/>
        </authorList>
    </citation>
    <scope>NUCLEOTIDE SEQUENCE [LARGE SCALE GENOMIC DNA]</scope>
    <source>
        <strain evidence="2">PF1309</strain>
    </source>
</reference>
<organism evidence="2 3">
    <name type="scientific">Diploscapter pachys</name>
    <dbReference type="NCBI Taxonomy" id="2018661"/>
    <lineage>
        <taxon>Eukaryota</taxon>
        <taxon>Metazoa</taxon>
        <taxon>Ecdysozoa</taxon>
        <taxon>Nematoda</taxon>
        <taxon>Chromadorea</taxon>
        <taxon>Rhabditida</taxon>
        <taxon>Rhabditina</taxon>
        <taxon>Rhabditomorpha</taxon>
        <taxon>Rhabditoidea</taxon>
        <taxon>Rhabditidae</taxon>
        <taxon>Diploscapter</taxon>
    </lineage>
</organism>
<dbReference type="EMBL" id="LIAE01006617">
    <property type="protein sequence ID" value="PAV86925.1"/>
    <property type="molecule type" value="Genomic_DNA"/>
</dbReference>
<comment type="caution">
    <text evidence="2">The sequence shown here is derived from an EMBL/GenBank/DDBJ whole genome shotgun (WGS) entry which is preliminary data.</text>
</comment>